<dbReference type="InterPro" id="IPR006816">
    <property type="entry name" value="ELMO_dom"/>
</dbReference>
<dbReference type="Gene3D" id="6.10.250.810">
    <property type="match status" value="1"/>
</dbReference>
<dbReference type="GO" id="GO:0006915">
    <property type="term" value="P:apoptotic process"/>
    <property type="evidence" value="ECO:0007669"/>
    <property type="project" value="UniProtKB-KW"/>
</dbReference>
<reference evidence="7" key="1">
    <citation type="submission" date="2018-11" db="EMBL/GenBank/DDBJ databases">
        <authorList>
            <person name="Alioto T."/>
            <person name="Alioto T."/>
        </authorList>
    </citation>
    <scope>NUCLEOTIDE SEQUENCE</scope>
</reference>
<accession>A0A8B6HTE6</accession>
<keyword evidence="2" id="KW-0581">Phagocytosis</keyword>
<feature type="compositionally biased region" description="Polar residues" evidence="5">
    <location>
        <begin position="1"/>
        <end position="19"/>
    </location>
</feature>
<dbReference type="Gene3D" id="1.25.10.10">
    <property type="entry name" value="Leucine-rich Repeat Variant"/>
    <property type="match status" value="1"/>
</dbReference>
<proteinExistence type="predicted"/>
<evidence type="ECO:0000256" key="2">
    <source>
        <dbReference type="ARBA" id="ARBA00022907"/>
    </source>
</evidence>
<dbReference type="InterPro" id="IPR016024">
    <property type="entry name" value="ARM-type_fold"/>
</dbReference>
<organism evidence="7 8">
    <name type="scientific">Mytilus galloprovincialis</name>
    <name type="common">Mediterranean mussel</name>
    <dbReference type="NCBI Taxonomy" id="29158"/>
    <lineage>
        <taxon>Eukaryota</taxon>
        <taxon>Metazoa</taxon>
        <taxon>Spiralia</taxon>
        <taxon>Lophotrochozoa</taxon>
        <taxon>Mollusca</taxon>
        <taxon>Bivalvia</taxon>
        <taxon>Autobranchia</taxon>
        <taxon>Pteriomorphia</taxon>
        <taxon>Mytilida</taxon>
        <taxon>Mytiloidea</taxon>
        <taxon>Mytilidae</taxon>
        <taxon>Mytilinae</taxon>
        <taxon>Mytilus</taxon>
    </lineage>
</organism>
<dbReference type="InterPro" id="IPR024574">
    <property type="entry name" value="ELMO_ARM"/>
</dbReference>
<dbReference type="SUPFAM" id="SSF48371">
    <property type="entry name" value="ARM repeat"/>
    <property type="match status" value="1"/>
</dbReference>
<keyword evidence="8" id="KW-1185">Reference proteome</keyword>
<protein>
    <submittedName>
        <fullName evidence="7">Engulfment and cell motility protein 1</fullName>
    </submittedName>
</protein>
<dbReference type="AlphaFoldDB" id="A0A8B6HTE6"/>
<gene>
    <name evidence="7" type="ORF">MGAL_10B041568</name>
</gene>
<evidence type="ECO:0000313" key="8">
    <source>
        <dbReference type="Proteomes" id="UP000596742"/>
    </source>
</evidence>
<comment type="function">
    <text evidence="4">Involved in cytoskeletal rearrangements required for phagocytosis of apoptotic cells and cell motility. Acts in association with DOCK1 and CRK. Was initially proposed to be required in complex with DOCK1 to activate Rac Rho small GTPases. May enhance the guanine nucleotide exchange factor (GEF) activity of DOCK1.</text>
</comment>
<dbReference type="PANTHER" id="PTHR12771">
    <property type="entry name" value="ENGULFMENT AND CELL MOTILITY"/>
    <property type="match status" value="1"/>
</dbReference>
<evidence type="ECO:0000259" key="6">
    <source>
        <dbReference type="PROSITE" id="PS51335"/>
    </source>
</evidence>
<dbReference type="InterPro" id="IPR011993">
    <property type="entry name" value="PH-like_dom_sf"/>
</dbReference>
<evidence type="ECO:0000256" key="4">
    <source>
        <dbReference type="ARBA" id="ARBA00024863"/>
    </source>
</evidence>
<name>A0A8B6HTE6_MYTGA</name>
<dbReference type="Pfam" id="PF04727">
    <property type="entry name" value="ELMO_CED12"/>
    <property type="match status" value="1"/>
</dbReference>
<dbReference type="InterPro" id="IPR001849">
    <property type="entry name" value="PH_domain"/>
</dbReference>
<dbReference type="PANTHER" id="PTHR12771:SF56">
    <property type="entry name" value="CED-12"/>
    <property type="match status" value="1"/>
</dbReference>
<dbReference type="Gene3D" id="2.30.29.30">
    <property type="entry name" value="Pleckstrin-homology domain (PH domain)/Phosphotyrosine-binding domain (PTB)"/>
    <property type="match status" value="1"/>
</dbReference>
<evidence type="ECO:0000256" key="5">
    <source>
        <dbReference type="SAM" id="MobiDB-lite"/>
    </source>
</evidence>
<feature type="domain" description="ELMO" evidence="6">
    <location>
        <begin position="339"/>
        <end position="506"/>
    </location>
</feature>
<sequence length="741" mass="84576">MSQSDLSLRTTKVLSPNRASTLSTTSSRSQQDNVKKIAITADGKLPLLRGIDQNRPLAAIIQDIASEWDLANAADYALQFTEPNRQVYITERNRIELQNGNVLSLTWSPEKSARDLYANLTGPNAELRLESLKRLQKLATDSTFAHEFINMQGHMLIIKYVIDGKSQGDPMAYQLKSFMALMEHGVVDWDIIVPDFTKRIVDCIISPKSGISPLQSALEILENVVLHCSDITKHPVIEQHMTPEKIQTHLQRIILAQSNEVQKNAIALLNALFIKAGPEKRKKLADSVQSRTFRNVLMTSVFGGKLGSEMAHQLYKLQTLLLNMYEEKMLTAADPNSQSVTSIIETLRKPVLDIEADSNQLGNRKSNVYKKLGFEDSSHPAQDFVRHTPPGILALDNVHYFAQNQSENYIKVVLENSCREDKHDCPFIRSSIMLTRVLCDILKIGEPPSDDGKTYYPMFFNDDKPFEKLFCICIQLLNKTWREMRASEEDFPKVLGVVKEQITRALQVQPRSFEVLKTRLQTLTYQDILKLWAEDRQKKEDWESQAKPIIELRQHITPDMLNLIKQQRINFLMEGTNFQKFNYKGKIRDKYWFWRLAPNSKSFLYADCSENSEVALDDLTNKLTISEMKSVLVGKDCQHAKKAKGAINLYFAIQPQPSSSENPENFCFVAKDETELDMWVDGLNVLLGNEMDSSQKNKDLELLLNMETKIHLLDIEGITIPSEPPQIPPEPNNFDFVYTNF</sequence>
<dbReference type="GO" id="GO:0005886">
    <property type="term" value="C:plasma membrane"/>
    <property type="evidence" value="ECO:0007669"/>
    <property type="project" value="TreeGrafter"/>
</dbReference>
<keyword evidence="1" id="KW-0053">Apoptosis</keyword>
<dbReference type="Pfam" id="PF16457">
    <property type="entry name" value="PH_12"/>
    <property type="match status" value="1"/>
</dbReference>
<dbReference type="SUPFAM" id="SSF50729">
    <property type="entry name" value="PH domain-like"/>
    <property type="match status" value="1"/>
</dbReference>
<evidence type="ECO:0000313" key="7">
    <source>
        <dbReference type="EMBL" id="VDI84157.1"/>
    </source>
</evidence>
<dbReference type="Proteomes" id="UP000596742">
    <property type="component" value="Unassembled WGS sequence"/>
</dbReference>
<keyword evidence="3" id="KW-0729">SH3-binding</keyword>
<dbReference type="GO" id="GO:0007015">
    <property type="term" value="P:actin filament organization"/>
    <property type="evidence" value="ECO:0007669"/>
    <property type="project" value="TreeGrafter"/>
</dbReference>
<evidence type="ECO:0000256" key="3">
    <source>
        <dbReference type="ARBA" id="ARBA00023036"/>
    </source>
</evidence>
<dbReference type="PROSITE" id="PS51335">
    <property type="entry name" value="ELMO"/>
    <property type="match status" value="1"/>
</dbReference>
<dbReference type="InterPro" id="IPR050868">
    <property type="entry name" value="ELMO_domain-containing"/>
</dbReference>
<feature type="compositionally biased region" description="Low complexity" evidence="5">
    <location>
        <begin position="20"/>
        <end position="29"/>
    </location>
</feature>
<comment type="caution">
    <text evidence="7">The sequence shown here is derived from an EMBL/GenBank/DDBJ whole genome shotgun (WGS) entry which is preliminary data.</text>
</comment>
<dbReference type="GO" id="GO:0006909">
    <property type="term" value="P:phagocytosis"/>
    <property type="evidence" value="ECO:0007669"/>
    <property type="project" value="UniProtKB-KW"/>
</dbReference>
<evidence type="ECO:0000256" key="1">
    <source>
        <dbReference type="ARBA" id="ARBA00022703"/>
    </source>
</evidence>
<dbReference type="EMBL" id="UYJE01010543">
    <property type="protein sequence ID" value="VDI84157.1"/>
    <property type="molecule type" value="Genomic_DNA"/>
</dbReference>
<dbReference type="InterPro" id="IPR011989">
    <property type="entry name" value="ARM-like"/>
</dbReference>
<dbReference type="GO" id="GO:0017124">
    <property type="term" value="F:SH3 domain binding"/>
    <property type="evidence" value="ECO:0007669"/>
    <property type="project" value="UniProtKB-KW"/>
</dbReference>
<dbReference type="OrthoDB" id="28413at2759"/>
<feature type="region of interest" description="Disordered" evidence="5">
    <location>
        <begin position="1"/>
        <end position="32"/>
    </location>
</feature>
<dbReference type="GO" id="GO:0048870">
    <property type="term" value="P:cell motility"/>
    <property type="evidence" value="ECO:0007669"/>
    <property type="project" value="TreeGrafter"/>
</dbReference>
<dbReference type="Pfam" id="PF11841">
    <property type="entry name" value="ELMO_ARM"/>
    <property type="match status" value="1"/>
</dbReference>